<dbReference type="Proteomes" id="UP000026915">
    <property type="component" value="Chromosome 7"/>
</dbReference>
<dbReference type="EMBL" id="CM001885">
    <property type="protein sequence ID" value="EOY14336.1"/>
    <property type="molecule type" value="Genomic_DNA"/>
</dbReference>
<dbReference type="OMA" id="LHEMFDA"/>
<name>A0A061FBC5_THECC</name>
<dbReference type="AlphaFoldDB" id="A0A061FBC5"/>
<organism evidence="1 2">
    <name type="scientific">Theobroma cacao</name>
    <name type="common">Cacao</name>
    <name type="synonym">Cocoa</name>
    <dbReference type="NCBI Taxonomy" id="3641"/>
    <lineage>
        <taxon>Eukaryota</taxon>
        <taxon>Viridiplantae</taxon>
        <taxon>Streptophyta</taxon>
        <taxon>Embryophyta</taxon>
        <taxon>Tracheophyta</taxon>
        <taxon>Spermatophyta</taxon>
        <taxon>Magnoliopsida</taxon>
        <taxon>eudicotyledons</taxon>
        <taxon>Gunneridae</taxon>
        <taxon>Pentapetalae</taxon>
        <taxon>rosids</taxon>
        <taxon>malvids</taxon>
        <taxon>Malvales</taxon>
        <taxon>Malvaceae</taxon>
        <taxon>Byttnerioideae</taxon>
        <taxon>Theobroma</taxon>
    </lineage>
</organism>
<gene>
    <name evidence="1" type="ORF">TCM_033723</name>
</gene>
<evidence type="ECO:0000313" key="2">
    <source>
        <dbReference type="Proteomes" id="UP000026915"/>
    </source>
</evidence>
<proteinExistence type="predicted"/>
<dbReference type="InParanoid" id="A0A061FBC5"/>
<protein>
    <submittedName>
        <fullName evidence="1">Uncharacterized protein</fullName>
    </submittedName>
</protein>
<accession>A0A061FBC5</accession>
<evidence type="ECO:0000313" key="1">
    <source>
        <dbReference type="EMBL" id="EOY14336.1"/>
    </source>
</evidence>
<dbReference type="Gramene" id="EOY14336">
    <property type="protein sequence ID" value="EOY14336"/>
    <property type="gene ID" value="TCM_033723"/>
</dbReference>
<reference evidence="1 2" key="1">
    <citation type="journal article" date="2013" name="Genome Biol.">
        <title>The genome sequence of the most widely cultivated cacao type and its use to identify candidate genes regulating pod color.</title>
        <authorList>
            <person name="Motamayor J.C."/>
            <person name="Mockaitis K."/>
            <person name="Schmutz J."/>
            <person name="Haiminen N."/>
            <person name="Iii D.L."/>
            <person name="Cornejo O."/>
            <person name="Findley S.D."/>
            <person name="Zheng P."/>
            <person name="Utro F."/>
            <person name="Royaert S."/>
            <person name="Saski C."/>
            <person name="Jenkins J."/>
            <person name="Podicheti R."/>
            <person name="Zhao M."/>
            <person name="Scheffler B.E."/>
            <person name="Stack J.C."/>
            <person name="Feltus F.A."/>
            <person name="Mustiga G.M."/>
            <person name="Amores F."/>
            <person name="Phillips W."/>
            <person name="Marelli J.P."/>
            <person name="May G.D."/>
            <person name="Shapiro H."/>
            <person name="Ma J."/>
            <person name="Bustamante C.D."/>
            <person name="Schnell R.J."/>
            <person name="Main D."/>
            <person name="Gilbert D."/>
            <person name="Parida L."/>
            <person name="Kuhn D.N."/>
        </authorList>
    </citation>
    <scope>NUCLEOTIDE SEQUENCE [LARGE SCALE GENOMIC DNA]</scope>
    <source>
        <strain evidence="2">cv. Matina 1-6</strain>
    </source>
</reference>
<dbReference type="HOGENOM" id="CLU_2431425_0_0_1"/>
<keyword evidence="2" id="KW-1185">Reference proteome</keyword>
<sequence length="91" mass="10167">MTRYIAKAAQGHGNAANMMNHLHEMFDAETRSAKVKLINAFKDLKKNLGELVKDYILKVISCLNEAELHVAEIDAKTQISLIVHSLNLSFS</sequence>